<comment type="caution">
    <text evidence="2">The sequence shown here is derived from an EMBL/GenBank/DDBJ whole genome shotgun (WGS) entry which is preliminary data.</text>
</comment>
<protein>
    <submittedName>
        <fullName evidence="2">Uncharacterized protein</fullName>
    </submittedName>
</protein>
<dbReference type="AlphaFoldDB" id="A0A5J5CUH0"/>
<feature type="region of interest" description="Disordered" evidence="1">
    <location>
        <begin position="53"/>
        <end position="73"/>
    </location>
</feature>
<dbReference type="EMBL" id="VOFY01000018">
    <property type="protein sequence ID" value="KAA8583061.1"/>
    <property type="molecule type" value="Genomic_DNA"/>
</dbReference>
<sequence>MIQPYYMALACQRVILGLGETSARLPGLRIYPGDSHNSANVINRANVPPWLQQTHLSGNDTLPSPPSSTPATSPLITQLSLQRLDLAGAQQRVRVKDCLCIAMACSSAASPAASPPPPPAAAAIPRRTADTATPGSYILHVILLLCLPSECRRELMDRTLAEPVGRTTHPADGHHVVAYQHSSHKLGLDALSQQDLLKVRQARLVDEHRLMP</sequence>
<organism evidence="2 3">
    <name type="scientific">Etheostoma spectabile</name>
    <name type="common">orangethroat darter</name>
    <dbReference type="NCBI Taxonomy" id="54343"/>
    <lineage>
        <taxon>Eukaryota</taxon>
        <taxon>Metazoa</taxon>
        <taxon>Chordata</taxon>
        <taxon>Craniata</taxon>
        <taxon>Vertebrata</taxon>
        <taxon>Euteleostomi</taxon>
        <taxon>Actinopterygii</taxon>
        <taxon>Neopterygii</taxon>
        <taxon>Teleostei</taxon>
        <taxon>Neoteleostei</taxon>
        <taxon>Acanthomorphata</taxon>
        <taxon>Eupercaria</taxon>
        <taxon>Perciformes</taxon>
        <taxon>Percoidei</taxon>
        <taxon>Percidae</taxon>
        <taxon>Etheostomatinae</taxon>
        <taxon>Etheostoma</taxon>
    </lineage>
</organism>
<gene>
    <name evidence="2" type="ORF">FQN60_015607</name>
</gene>
<accession>A0A5J5CUH0</accession>
<name>A0A5J5CUH0_9PERO</name>
<evidence type="ECO:0000313" key="3">
    <source>
        <dbReference type="Proteomes" id="UP000327493"/>
    </source>
</evidence>
<keyword evidence="3" id="KW-1185">Reference proteome</keyword>
<reference evidence="2 3" key="1">
    <citation type="submission" date="2019-08" db="EMBL/GenBank/DDBJ databases">
        <title>A chromosome-level genome assembly, high-density linkage maps, and genome scans reveal the genomic architecture of hybrid incompatibilities underlying speciation via character displacement in darters (Percidae: Etheostominae).</title>
        <authorList>
            <person name="Moran R.L."/>
            <person name="Catchen J.M."/>
            <person name="Fuller R.C."/>
        </authorList>
    </citation>
    <scope>NUCLEOTIDE SEQUENCE [LARGE SCALE GENOMIC DNA]</scope>
    <source>
        <strain evidence="2">EspeVRDwgs_2016</strain>
        <tissue evidence="2">Muscle</tissue>
    </source>
</reference>
<evidence type="ECO:0000313" key="2">
    <source>
        <dbReference type="EMBL" id="KAA8583061.1"/>
    </source>
</evidence>
<dbReference type="Proteomes" id="UP000327493">
    <property type="component" value="Chromosome 18"/>
</dbReference>
<proteinExistence type="predicted"/>
<evidence type="ECO:0000256" key="1">
    <source>
        <dbReference type="SAM" id="MobiDB-lite"/>
    </source>
</evidence>